<proteinExistence type="inferred from homology"/>
<comment type="caution">
    <text evidence="5">The sequence shown here is derived from an EMBL/GenBank/DDBJ whole genome shotgun (WGS) entry which is preliminary data.</text>
</comment>
<dbReference type="FunFam" id="3.40.50.2000:FF:000056">
    <property type="entry name" value="Glycosyltransferase"/>
    <property type="match status" value="1"/>
</dbReference>
<dbReference type="PANTHER" id="PTHR48046">
    <property type="entry name" value="UDP-GLYCOSYLTRANSFERASE 72E1"/>
    <property type="match status" value="1"/>
</dbReference>
<keyword evidence="3 4" id="KW-0808">Transferase</keyword>
<dbReference type="EMBL" id="JACGWJ010000014">
    <property type="protein sequence ID" value="KAL0373785.1"/>
    <property type="molecule type" value="Genomic_DNA"/>
</dbReference>
<dbReference type="Pfam" id="PF00201">
    <property type="entry name" value="UDPGT"/>
    <property type="match status" value="1"/>
</dbReference>
<comment type="similarity">
    <text evidence="1 4">Belongs to the UDP-glycosyltransferase family.</text>
</comment>
<evidence type="ECO:0000256" key="1">
    <source>
        <dbReference type="ARBA" id="ARBA00009995"/>
    </source>
</evidence>
<evidence type="ECO:0000256" key="3">
    <source>
        <dbReference type="ARBA" id="ARBA00022679"/>
    </source>
</evidence>
<gene>
    <name evidence="5" type="ORF">Sradi_3294200</name>
</gene>
<evidence type="ECO:0000256" key="4">
    <source>
        <dbReference type="RuleBase" id="RU003718"/>
    </source>
</evidence>
<protein>
    <submittedName>
        <fullName evidence="5">Hydroquinone glucosyltransferase</fullName>
    </submittedName>
</protein>
<sequence>MSEVRFLWVLRCANDMTSKTTYFSIQCSDDPLAYLPQGFLQRTRGRGLVMPSWAPQARILAHKSTCAFLTHCGWNSTLESIVNGVPLIAWPLYAEQKMNAVMLHEDVKVALRPKVGQNGLVGRVEIANVVKCLMEGEEGKEIRGRVRYLKDAAANVLSENGSSTMLLDELADKWKSKSFMQVSDLPSNGEK</sequence>
<organism evidence="5">
    <name type="scientific">Sesamum radiatum</name>
    <name type="common">Black benniseed</name>
    <dbReference type="NCBI Taxonomy" id="300843"/>
    <lineage>
        <taxon>Eukaryota</taxon>
        <taxon>Viridiplantae</taxon>
        <taxon>Streptophyta</taxon>
        <taxon>Embryophyta</taxon>
        <taxon>Tracheophyta</taxon>
        <taxon>Spermatophyta</taxon>
        <taxon>Magnoliopsida</taxon>
        <taxon>eudicotyledons</taxon>
        <taxon>Gunneridae</taxon>
        <taxon>Pentapetalae</taxon>
        <taxon>asterids</taxon>
        <taxon>lamiids</taxon>
        <taxon>Lamiales</taxon>
        <taxon>Pedaliaceae</taxon>
        <taxon>Sesamum</taxon>
    </lineage>
</organism>
<dbReference type="AlphaFoldDB" id="A0AAW2R0T1"/>
<dbReference type="InterPro" id="IPR035595">
    <property type="entry name" value="UDP_glycos_trans_CS"/>
</dbReference>
<evidence type="ECO:0000256" key="2">
    <source>
        <dbReference type="ARBA" id="ARBA00022676"/>
    </source>
</evidence>
<dbReference type="CDD" id="cd03784">
    <property type="entry name" value="GT1_Gtf-like"/>
    <property type="match status" value="1"/>
</dbReference>
<accession>A0AAW2R0T1</accession>
<reference evidence="5" key="2">
    <citation type="journal article" date="2024" name="Plant">
        <title>Genomic evolution and insights into agronomic trait innovations of Sesamum species.</title>
        <authorList>
            <person name="Miao H."/>
            <person name="Wang L."/>
            <person name="Qu L."/>
            <person name="Liu H."/>
            <person name="Sun Y."/>
            <person name="Le M."/>
            <person name="Wang Q."/>
            <person name="Wei S."/>
            <person name="Zheng Y."/>
            <person name="Lin W."/>
            <person name="Duan Y."/>
            <person name="Cao H."/>
            <person name="Xiong S."/>
            <person name="Wang X."/>
            <person name="Wei L."/>
            <person name="Li C."/>
            <person name="Ma Q."/>
            <person name="Ju M."/>
            <person name="Zhao R."/>
            <person name="Li G."/>
            <person name="Mu C."/>
            <person name="Tian Q."/>
            <person name="Mei H."/>
            <person name="Zhang T."/>
            <person name="Gao T."/>
            <person name="Zhang H."/>
        </authorList>
    </citation>
    <scope>NUCLEOTIDE SEQUENCE</scope>
    <source>
        <strain evidence="5">G02</strain>
    </source>
</reference>
<dbReference type="Gene3D" id="3.40.50.2000">
    <property type="entry name" value="Glycogen Phosphorylase B"/>
    <property type="match status" value="1"/>
</dbReference>
<dbReference type="PROSITE" id="PS00375">
    <property type="entry name" value="UDPGT"/>
    <property type="match status" value="1"/>
</dbReference>
<dbReference type="SUPFAM" id="SSF53756">
    <property type="entry name" value="UDP-Glycosyltransferase/glycogen phosphorylase"/>
    <property type="match status" value="1"/>
</dbReference>
<dbReference type="InterPro" id="IPR002213">
    <property type="entry name" value="UDP_glucos_trans"/>
</dbReference>
<name>A0AAW2R0T1_SESRA</name>
<reference evidence="5" key="1">
    <citation type="submission" date="2020-06" db="EMBL/GenBank/DDBJ databases">
        <authorList>
            <person name="Li T."/>
            <person name="Hu X."/>
            <person name="Zhang T."/>
            <person name="Song X."/>
            <person name="Zhang H."/>
            <person name="Dai N."/>
            <person name="Sheng W."/>
            <person name="Hou X."/>
            <person name="Wei L."/>
        </authorList>
    </citation>
    <scope>NUCLEOTIDE SEQUENCE</scope>
    <source>
        <strain evidence="5">G02</strain>
        <tissue evidence="5">Leaf</tissue>
    </source>
</reference>
<evidence type="ECO:0000313" key="5">
    <source>
        <dbReference type="EMBL" id="KAL0373785.1"/>
    </source>
</evidence>
<dbReference type="GO" id="GO:0008194">
    <property type="term" value="F:UDP-glycosyltransferase activity"/>
    <property type="evidence" value="ECO:0007669"/>
    <property type="project" value="InterPro"/>
</dbReference>
<dbReference type="PANTHER" id="PTHR48046:SF6">
    <property type="entry name" value="GLYCOSYLTRANSFERASE"/>
    <property type="match status" value="1"/>
</dbReference>
<keyword evidence="2 4" id="KW-0328">Glycosyltransferase</keyword>